<proteinExistence type="predicted"/>
<dbReference type="AlphaFoldDB" id="A0A7S1EWH5"/>
<gene>
    <name evidence="1" type="ORF">NSCI0253_LOCUS2238</name>
</gene>
<organism evidence="1">
    <name type="scientific">Noctiluca scintillans</name>
    <name type="common">Sea sparkle</name>
    <name type="synonym">Red tide dinoflagellate</name>
    <dbReference type="NCBI Taxonomy" id="2966"/>
    <lineage>
        <taxon>Eukaryota</taxon>
        <taxon>Sar</taxon>
        <taxon>Alveolata</taxon>
        <taxon>Dinophyceae</taxon>
        <taxon>Noctilucales</taxon>
        <taxon>Noctilucaceae</taxon>
        <taxon>Noctiluca</taxon>
    </lineage>
</organism>
<dbReference type="SUPFAM" id="SSF48371">
    <property type="entry name" value="ARM repeat"/>
    <property type="match status" value="1"/>
</dbReference>
<dbReference type="InterPro" id="IPR011989">
    <property type="entry name" value="ARM-like"/>
</dbReference>
<sequence>MANLLRDHCWIVRASALKGLGALGAACGSQADEVAICLADDEVRVRSLALHVLGNCGSASAPHAVSIAKLLVFGDKDLSDAAVQCLLLLGQHASSAESFLTTLSGKCEAVVEVLQALRVERASCVDGGLPNTVPNSCPEEIDLSVHEDGVHMS</sequence>
<dbReference type="EMBL" id="HBFQ01003235">
    <property type="protein sequence ID" value="CAD8827892.1"/>
    <property type="molecule type" value="Transcribed_RNA"/>
</dbReference>
<name>A0A7S1EWH5_NOCSC</name>
<accession>A0A7S1EWH5</accession>
<evidence type="ECO:0000313" key="1">
    <source>
        <dbReference type="EMBL" id="CAD8827892.1"/>
    </source>
</evidence>
<dbReference type="InterPro" id="IPR016024">
    <property type="entry name" value="ARM-type_fold"/>
</dbReference>
<dbReference type="Gene3D" id="1.25.10.10">
    <property type="entry name" value="Leucine-rich Repeat Variant"/>
    <property type="match status" value="1"/>
</dbReference>
<protein>
    <submittedName>
        <fullName evidence="1">Uncharacterized protein</fullName>
    </submittedName>
</protein>
<reference evidence="1" key="1">
    <citation type="submission" date="2021-01" db="EMBL/GenBank/DDBJ databases">
        <authorList>
            <person name="Corre E."/>
            <person name="Pelletier E."/>
            <person name="Niang G."/>
            <person name="Scheremetjew M."/>
            <person name="Finn R."/>
            <person name="Kale V."/>
            <person name="Holt S."/>
            <person name="Cochrane G."/>
            <person name="Meng A."/>
            <person name="Brown T."/>
            <person name="Cohen L."/>
        </authorList>
    </citation>
    <scope>NUCLEOTIDE SEQUENCE</scope>
</reference>